<dbReference type="InterPro" id="IPR010617">
    <property type="entry name" value="TMEM175-like"/>
</dbReference>
<organism evidence="14 15">
    <name type="scientific">Dactylosporangium vinaceum</name>
    <dbReference type="NCBI Taxonomy" id="53362"/>
    <lineage>
        <taxon>Bacteria</taxon>
        <taxon>Bacillati</taxon>
        <taxon>Actinomycetota</taxon>
        <taxon>Actinomycetes</taxon>
        <taxon>Micromonosporales</taxon>
        <taxon>Micromonosporaceae</taxon>
        <taxon>Dactylosporangium</taxon>
    </lineage>
</organism>
<sequence>MQPERLRTLADGIFAIALTLLVLELPVPLHSTDLGHDLLPQWPFYAAYVVSFVTLGIVWMNYHALLDGVGTVDRALVELNLLLLLFVAVVPWPTGLLAEYLREPDGQSSAAAITYGAVMTAMSGTFTLIWIRLARARDLLHPRARTRLRGALRRSAVGPAAYAASTVIAVFNATTAFVLFAAVAVYFALSARRRPTEPAPG</sequence>
<comment type="catalytic activity">
    <reaction evidence="12">
        <text>K(+)(in) = K(+)(out)</text>
        <dbReference type="Rhea" id="RHEA:29463"/>
        <dbReference type="ChEBI" id="CHEBI:29103"/>
    </reaction>
</comment>
<comment type="similarity">
    <text evidence="2">Belongs to the TMEM175 family.</text>
</comment>
<comment type="caution">
    <text evidence="14">The sequence shown here is derived from an EMBL/GenBank/DDBJ whole genome shotgun (WGS) entry which is preliminary data.</text>
</comment>
<keyword evidence="11" id="KW-0407">Ion channel</keyword>
<evidence type="ECO:0000256" key="13">
    <source>
        <dbReference type="SAM" id="Phobius"/>
    </source>
</evidence>
<feature type="transmembrane region" description="Helical" evidence="13">
    <location>
        <begin position="112"/>
        <end position="135"/>
    </location>
</feature>
<keyword evidence="5 13" id="KW-0812">Transmembrane</keyword>
<feature type="transmembrane region" description="Helical" evidence="13">
    <location>
        <begin position="74"/>
        <end position="92"/>
    </location>
</feature>
<keyword evidence="15" id="KW-1185">Reference proteome</keyword>
<proteinExistence type="inferred from homology"/>
<gene>
    <name evidence="14" type="ORF">ACFFTR_40885</name>
</gene>
<evidence type="ECO:0000256" key="10">
    <source>
        <dbReference type="ARBA" id="ARBA00023136"/>
    </source>
</evidence>
<evidence type="ECO:0000256" key="12">
    <source>
        <dbReference type="ARBA" id="ARBA00034430"/>
    </source>
</evidence>
<keyword evidence="7" id="KW-0630">Potassium</keyword>
<dbReference type="Pfam" id="PF06736">
    <property type="entry name" value="TMEM175"/>
    <property type="match status" value="1"/>
</dbReference>
<dbReference type="RefSeq" id="WP_246656635.1">
    <property type="nucleotide sequence ID" value="NZ_CP061913.1"/>
</dbReference>
<keyword evidence="6" id="KW-0631">Potassium channel</keyword>
<evidence type="ECO:0000256" key="7">
    <source>
        <dbReference type="ARBA" id="ARBA00022958"/>
    </source>
</evidence>
<keyword evidence="8 13" id="KW-1133">Transmembrane helix</keyword>
<evidence type="ECO:0000256" key="9">
    <source>
        <dbReference type="ARBA" id="ARBA00023065"/>
    </source>
</evidence>
<dbReference type="Proteomes" id="UP001589608">
    <property type="component" value="Unassembled WGS sequence"/>
</dbReference>
<dbReference type="EMBL" id="JBHMCA010000067">
    <property type="protein sequence ID" value="MFB9449473.1"/>
    <property type="molecule type" value="Genomic_DNA"/>
</dbReference>
<name>A0ABV5MKV7_9ACTN</name>
<evidence type="ECO:0000256" key="3">
    <source>
        <dbReference type="ARBA" id="ARBA00022448"/>
    </source>
</evidence>
<feature type="transmembrane region" description="Helical" evidence="13">
    <location>
        <begin position="12"/>
        <end position="30"/>
    </location>
</feature>
<evidence type="ECO:0000256" key="4">
    <source>
        <dbReference type="ARBA" id="ARBA00022538"/>
    </source>
</evidence>
<keyword evidence="9" id="KW-0406">Ion transport</keyword>
<evidence type="ECO:0000256" key="2">
    <source>
        <dbReference type="ARBA" id="ARBA00006920"/>
    </source>
</evidence>
<accession>A0ABV5MKV7</accession>
<evidence type="ECO:0000313" key="14">
    <source>
        <dbReference type="EMBL" id="MFB9449473.1"/>
    </source>
</evidence>
<evidence type="ECO:0000256" key="8">
    <source>
        <dbReference type="ARBA" id="ARBA00022989"/>
    </source>
</evidence>
<comment type="subcellular location">
    <subcellularLocation>
        <location evidence="1">Membrane</location>
        <topology evidence="1">Multi-pass membrane protein</topology>
    </subcellularLocation>
</comment>
<evidence type="ECO:0000256" key="1">
    <source>
        <dbReference type="ARBA" id="ARBA00004141"/>
    </source>
</evidence>
<keyword evidence="10 13" id="KW-0472">Membrane</keyword>
<dbReference type="PANTHER" id="PTHR31462:SF5">
    <property type="entry name" value="ENDOSOMAL_LYSOSOMAL PROTON CHANNEL TMEM175"/>
    <property type="match status" value="1"/>
</dbReference>
<evidence type="ECO:0000256" key="6">
    <source>
        <dbReference type="ARBA" id="ARBA00022826"/>
    </source>
</evidence>
<evidence type="ECO:0000256" key="11">
    <source>
        <dbReference type="ARBA" id="ARBA00023303"/>
    </source>
</evidence>
<evidence type="ECO:0000313" key="15">
    <source>
        <dbReference type="Proteomes" id="UP001589608"/>
    </source>
</evidence>
<protein>
    <submittedName>
        <fullName evidence="14">TMEM175 family protein</fullName>
    </submittedName>
</protein>
<reference evidence="14 15" key="1">
    <citation type="submission" date="2024-09" db="EMBL/GenBank/DDBJ databases">
        <authorList>
            <person name="Sun Q."/>
            <person name="Mori K."/>
        </authorList>
    </citation>
    <scope>NUCLEOTIDE SEQUENCE [LARGE SCALE GENOMIC DNA]</scope>
    <source>
        <strain evidence="14 15">JCM 3307</strain>
    </source>
</reference>
<feature type="transmembrane region" description="Helical" evidence="13">
    <location>
        <begin position="156"/>
        <end position="189"/>
    </location>
</feature>
<dbReference type="PANTHER" id="PTHR31462">
    <property type="entry name" value="ENDOSOMAL/LYSOSOMAL POTASSIUM CHANNEL TMEM175"/>
    <property type="match status" value="1"/>
</dbReference>
<keyword evidence="4" id="KW-0633">Potassium transport</keyword>
<feature type="transmembrane region" description="Helical" evidence="13">
    <location>
        <begin position="42"/>
        <end position="62"/>
    </location>
</feature>
<evidence type="ECO:0000256" key="5">
    <source>
        <dbReference type="ARBA" id="ARBA00022692"/>
    </source>
</evidence>
<keyword evidence="3" id="KW-0813">Transport</keyword>